<feature type="region of interest" description="Disordered" evidence="1">
    <location>
        <begin position="26"/>
        <end position="55"/>
    </location>
</feature>
<protein>
    <submittedName>
        <fullName evidence="2">Uncharacterized protein</fullName>
    </submittedName>
</protein>
<reference evidence="2" key="1">
    <citation type="journal article" date="2015" name="Nature">
        <title>Complex archaea that bridge the gap between prokaryotes and eukaryotes.</title>
        <authorList>
            <person name="Spang A."/>
            <person name="Saw J.H."/>
            <person name="Jorgensen S.L."/>
            <person name="Zaremba-Niedzwiedzka K."/>
            <person name="Martijn J."/>
            <person name="Lind A.E."/>
            <person name="van Eijk R."/>
            <person name="Schleper C."/>
            <person name="Guy L."/>
            <person name="Ettema T.J."/>
        </authorList>
    </citation>
    <scope>NUCLEOTIDE SEQUENCE</scope>
</reference>
<name>A0A0F9A048_9ZZZZ</name>
<evidence type="ECO:0000313" key="2">
    <source>
        <dbReference type="EMBL" id="KKK99488.1"/>
    </source>
</evidence>
<feature type="non-terminal residue" evidence="2">
    <location>
        <position position="1"/>
    </location>
</feature>
<accession>A0A0F9A048</accession>
<dbReference type="AlphaFoldDB" id="A0A0F9A048"/>
<sequence length="55" mass="5695">RLGRPAHADHIRPASPGLHAAIASGVRQGGRRIQGQHHHGCRAAGALPPQGTQPL</sequence>
<evidence type="ECO:0000256" key="1">
    <source>
        <dbReference type="SAM" id="MobiDB-lite"/>
    </source>
</evidence>
<proteinExistence type="predicted"/>
<organism evidence="2">
    <name type="scientific">marine sediment metagenome</name>
    <dbReference type="NCBI Taxonomy" id="412755"/>
    <lineage>
        <taxon>unclassified sequences</taxon>
        <taxon>metagenomes</taxon>
        <taxon>ecological metagenomes</taxon>
    </lineage>
</organism>
<comment type="caution">
    <text evidence="2">The sequence shown here is derived from an EMBL/GenBank/DDBJ whole genome shotgun (WGS) entry which is preliminary data.</text>
</comment>
<dbReference type="EMBL" id="LAZR01045184">
    <property type="protein sequence ID" value="KKK99488.1"/>
    <property type="molecule type" value="Genomic_DNA"/>
</dbReference>
<gene>
    <name evidence="2" type="ORF">LCGC14_2632270</name>
</gene>